<evidence type="ECO:0000313" key="6">
    <source>
        <dbReference type="EMBL" id="SCM58105.1"/>
    </source>
</evidence>
<dbReference type="KEGG" id="pmuc:ING2E5A_1277"/>
<dbReference type="Pfam" id="PF03050">
    <property type="entry name" value="DDE_Tnp_IS66"/>
    <property type="match status" value="1"/>
</dbReference>
<dbReference type="InterPro" id="IPR052344">
    <property type="entry name" value="Transposase-related"/>
</dbReference>
<organism evidence="6 7">
    <name type="scientific">Petrimonas mucosa</name>
    <dbReference type="NCBI Taxonomy" id="1642646"/>
    <lineage>
        <taxon>Bacteria</taxon>
        <taxon>Pseudomonadati</taxon>
        <taxon>Bacteroidota</taxon>
        <taxon>Bacteroidia</taxon>
        <taxon>Bacteroidales</taxon>
        <taxon>Dysgonomonadaceae</taxon>
        <taxon>Petrimonas</taxon>
    </lineage>
</organism>
<dbReference type="InterPro" id="IPR004291">
    <property type="entry name" value="Transposase_IS66_central"/>
</dbReference>
<evidence type="ECO:0000313" key="4">
    <source>
        <dbReference type="EMBL" id="SCM57306.1"/>
    </source>
</evidence>
<dbReference type="EMBL" id="LT608328">
    <property type="protein sequence ID" value="SCM58096.1"/>
    <property type="molecule type" value="Genomic_DNA"/>
</dbReference>
<dbReference type="PANTHER" id="PTHR33678:SF1">
    <property type="entry name" value="BLL1576 PROTEIN"/>
    <property type="match status" value="1"/>
</dbReference>
<dbReference type="PANTHER" id="PTHR33678">
    <property type="entry name" value="BLL1576 PROTEIN"/>
    <property type="match status" value="1"/>
</dbReference>
<accession>A0A1G4G7G6</accession>
<evidence type="ECO:0000313" key="7">
    <source>
        <dbReference type="Proteomes" id="UP000178485"/>
    </source>
</evidence>
<proteinExistence type="predicted"/>
<dbReference type="NCBIfam" id="NF033517">
    <property type="entry name" value="transpos_IS66"/>
    <property type="match status" value="1"/>
</dbReference>
<dbReference type="Proteomes" id="UP000178485">
    <property type="component" value="Chromosome i"/>
</dbReference>
<dbReference type="Pfam" id="PF13817">
    <property type="entry name" value="DDE_Tnp_IS66_C"/>
    <property type="match status" value="1"/>
</dbReference>
<evidence type="ECO:0000259" key="3">
    <source>
        <dbReference type="Pfam" id="PF13817"/>
    </source>
</evidence>
<gene>
    <name evidence="4" type="ORF">ING2E5A_1277</name>
    <name evidence="5" type="ORF">ING2E5A_1657</name>
    <name evidence="6" type="ORF">ING2E5A_1662</name>
</gene>
<evidence type="ECO:0000259" key="1">
    <source>
        <dbReference type="Pfam" id="PF03050"/>
    </source>
</evidence>
<dbReference type="InterPro" id="IPR039552">
    <property type="entry name" value="IS66_C"/>
</dbReference>
<dbReference type="STRING" id="1642646.ING2E5A_1277"/>
<dbReference type="EMBL" id="LT608328">
    <property type="protein sequence ID" value="SCM58105.1"/>
    <property type="molecule type" value="Genomic_DNA"/>
</dbReference>
<dbReference type="KEGG" id="pmuc:ING2E5A_1657"/>
<keyword evidence="7" id="KW-1185">Reference proteome</keyword>
<feature type="domain" description="Transposase TnpC homeodomain" evidence="2">
    <location>
        <begin position="45"/>
        <end position="122"/>
    </location>
</feature>
<dbReference type="Pfam" id="PF13007">
    <property type="entry name" value="LZ_Tnp_IS66"/>
    <property type="match status" value="1"/>
</dbReference>
<name>A0A1G4G7G6_9BACT</name>
<sequence length="518" mass="59820">MLVHLIDKLYLYTMKTSNTELNDQVVISRGEYNELLSIKSDCEYLRFQLSELKRMLYGVRSERFRSEKTDDGQLDLFAGTRDSLRDIQPKAEANKETITYEREKTREKPVRSRLPEHLRREEEVIEPDLIPDGAVKIGESVTELLEYKPADVYVRVIIRPKYVVPGTEGEGCVTVAPMPSLPIVKGNAGAGILSHICASKFIDHLPFYRQAEIFKRQKIPVAESTLKGWYAAVCRLLEPLHDTLIHEIMKRDYLQVDESPIPVLTSDKPGATHKGYMWVFHAPVEGMACFRYGKSRSGDVAAGFLDGYRGALQTDAYAGYDQYKDAEHITLLACMAHSRRKFEHAKENSPSRSRQALDLFAKLYRVEKRAREEKMPFEERHRLREQQSIPVMEELKRWLEDQRGQVLPKSPIGIAVAYTLKIWDRLERTMTDGKFEIDNNEIENKIRKLALGRRNYLFCGSHEGAERNAMMYSFFACCREAGVNPTRWMTDVLNRIPDYHANKLEELLPHNWKENILG</sequence>
<dbReference type="InterPro" id="IPR024463">
    <property type="entry name" value="Transposase_TnpC_homeodom"/>
</dbReference>
<dbReference type="KEGG" id="pmuc:ING2E5A_1662"/>
<evidence type="ECO:0000313" key="5">
    <source>
        <dbReference type="EMBL" id="SCM58096.1"/>
    </source>
</evidence>
<protein>
    <recommendedName>
        <fullName evidence="8">Transposase</fullName>
    </recommendedName>
</protein>
<dbReference type="EMBL" id="LT608328">
    <property type="protein sequence ID" value="SCM57306.1"/>
    <property type="molecule type" value="Genomic_DNA"/>
</dbReference>
<feature type="domain" description="Transposase IS66 C-terminal" evidence="3">
    <location>
        <begin position="473"/>
        <end position="510"/>
    </location>
</feature>
<evidence type="ECO:0000259" key="2">
    <source>
        <dbReference type="Pfam" id="PF13007"/>
    </source>
</evidence>
<feature type="domain" description="Transposase IS66 central" evidence="1">
    <location>
        <begin position="185"/>
        <end position="466"/>
    </location>
</feature>
<dbReference type="AlphaFoldDB" id="A0A1G4G7G6"/>
<evidence type="ECO:0008006" key="8">
    <source>
        <dbReference type="Google" id="ProtNLM"/>
    </source>
</evidence>
<reference evidence="6 7" key="1">
    <citation type="submission" date="2016-08" db="EMBL/GenBank/DDBJ databases">
        <authorList>
            <person name="Seilhamer J.J."/>
        </authorList>
    </citation>
    <scope>NUCLEOTIDE SEQUENCE [LARGE SCALE GENOMIC DNA]</scope>
    <source>
        <strain evidence="6">ING2-E5A</strain>
    </source>
</reference>